<evidence type="ECO:0000313" key="1">
    <source>
        <dbReference type="EMBL" id="KAG8447679.1"/>
    </source>
</evidence>
<dbReference type="AlphaFoldDB" id="A0A8T2JR20"/>
<keyword evidence="2" id="KW-1185">Reference proteome</keyword>
<evidence type="ECO:0000313" key="2">
    <source>
        <dbReference type="Proteomes" id="UP000812440"/>
    </source>
</evidence>
<proteinExistence type="predicted"/>
<organism evidence="1 2">
    <name type="scientific">Hymenochirus boettgeri</name>
    <name type="common">Congo dwarf clawed frog</name>
    <dbReference type="NCBI Taxonomy" id="247094"/>
    <lineage>
        <taxon>Eukaryota</taxon>
        <taxon>Metazoa</taxon>
        <taxon>Chordata</taxon>
        <taxon>Craniata</taxon>
        <taxon>Vertebrata</taxon>
        <taxon>Euteleostomi</taxon>
        <taxon>Amphibia</taxon>
        <taxon>Batrachia</taxon>
        <taxon>Anura</taxon>
        <taxon>Pipoidea</taxon>
        <taxon>Pipidae</taxon>
        <taxon>Pipinae</taxon>
        <taxon>Hymenochirus</taxon>
    </lineage>
</organism>
<reference evidence="1" key="1">
    <citation type="thesis" date="2020" institute="ProQuest LLC" country="789 East Eisenhower Parkway, Ann Arbor, MI, USA">
        <title>Comparative Genomics and Chromosome Evolution.</title>
        <authorList>
            <person name="Mudd A.B."/>
        </authorList>
    </citation>
    <scope>NUCLEOTIDE SEQUENCE</scope>
    <source>
        <strain evidence="1">Female2</strain>
        <tissue evidence="1">Blood</tissue>
    </source>
</reference>
<comment type="caution">
    <text evidence="1">The sequence shown here is derived from an EMBL/GenBank/DDBJ whole genome shotgun (WGS) entry which is preliminary data.</text>
</comment>
<dbReference type="Proteomes" id="UP000812440">
    <property type="component" value="Chromosome 8_10"/>
</dbReference>
<dbReference type="EMBL" id="JAACNH010000003">
    <property type="protein sequence ID" value="KAG8447679.1"/>
    <property type="molecule type" value="Genomic_DNA"/>
</dbReference>
<sequence length="75" mass="8579">MLLSSLLYSMSCSKVFVKSSKGKCINQSRLHMYFHKKQAYSNNKYRNIRTTSRQGWMGSAQVVPDTFHAKSSKGL</sequence>
<accession>A0A8T2JR20</accession>
<gene>
    <name evidence="1" type="ORF">GDO86_014982</name>
</gene>
<name>A0A8T2JR20_9PIPI</name>
<protein>
    <submittedName>
        <fullName evidence="1">Uncharacterized protein</fullName>
    </submittedName>
</protein>